<feature type="signal peptide" evidence="1">
    <location>
        <begin position="1"/>
        <end position="19"/>
    </location>
</feature>
<evidence type="ECO:0000313" key="2">
    <source>
        <dbReference type="EMBL" id="MDC2891373.1"/>
    </source>
</evidence>
<organism evidence="2 3">
    <name type="scientific">Psychrosphaera algicola</name>
    <dbReference type="NCBI Taxonomy" id="3023714"/>
    <lineage>
        <taxon>Bacteria</taxon>
        <taxon>Pseudomonadati</taxon>
        <taxon>Pseudomonadota</taxon>
        <taxon>Gammaproteobacteria</taxon>
        <taxon>Alteromonadales</taxon>
        <taxon>Pseudoalteromonadaceae</taxon>
        <taxon>Psychrosphaera</taxon>
    </lineage>
</organism>
<reference evidence="2 3" key="1">
    <citation type="submission" date="2023-01" db="EMBL/GenBank/DDBJ databases">
        <title>Psychrosphaera sp. nov., isolated from marine algae.</title>
        <authorList>
            <person name="Bayburt H."/>
            <person name="Choi B.J."/>
            <person name="Kim J.M."/>
            <person name="Choi D.G."/>
            <person name="Jeon C.O."/>
        </authorList>
    </citation>
    <scope>NUCLEOTIDE SEQUENCE [LARGE SCALE GENOMIC DNA]</scope>
    <source>
        <strain evidence="2 3">G1-22</strain>
    </source>
</reference>
<keyword evidence="1" id="KW-0732">Signal</keyword>
<evidence type="ECO:0000256" key="1">
    <source>
        <dbReference type="SAM" id="SignalP"/>
    </source>
</evidence>
<protein>
    <submittedName>
        <fullName evidence="2">Uncharacterized protein</fullName>
    </submittedName>
</protein>
<accession>A0ABT5FJJ3</accession>
<feature type="chain" id="PRO_5045489341" evidence="1">
    <location>
        <begin position="20"/>
        <end position="262"/>
    </location>
</feature>
<sequence length="262" mass="29400">MKKILVTSFSLALSWSVQSSEVEIYYKNFSLTDTVTNEVAQGINAVGIEGNLFNTFYFEYEAPQGNEPSNLSDYVNRVTELEDYNEKITAGLKPLAFLDSDLLSNLYVEYSKDVYQLQHESYSKYYLQEQLFLGRFSTSESTGIGVSYGVFLHNNKREIISNSNDYSSEEVKDAYGLMVQYKSIFIPYQNGSPSGFSLYGTGILIDDIKIQYQFAGGDDYFYSAGIGLAHRSKGLNWHIKAILEGTTDTAVVKSIAGISYSF</sequence>
<comment type="caution">
    <text evidence="2">The sequence shown here is derived from an EMBL/GenBank/DDBJ whole genome shotgun (WGS) entry which is preliminary data.</text>
</comment>
<evidence type="ECO:0000313" key="3">
    <source>
        <dbReference type="Proteomes" id="UP001528411"/>
    </source>
</evidence>
<dbReference type="RefSeq" id="WP_272182374.1">
    <property type="nucleotide sequence ID" value="NZ_JAQOMS010000002.1"/>
</dbReference>
<proteinExistence type="predicted"/>
<name>A0ABT5FJJ3_9GAMM</name>
<dbReference type="Proteomes" id="UP001528411">
    <property type="component" value="Unassembled WGS sequence"/>
</dbReference>
<gene>
    <name evidence="2" type="ORF">PN838_24850</name>
</gene>
<dbReference type="EMBL" id="JAQOMS010000002">
    <property type="protein sequence ID" value="MDC2891373.1"/>
    <property type="molecule type" value="Genomic_DNA"/>
</dbReference>
<keyword evidence="3" id="KW-1185">Reference proteome</keyword>